<evidence type="ECO:0000313" key="3">
    <source>
        <dbReference type="Proteomes" id="UP001516400"/>
    </source>
</evidence>
<reference evidence="2 3" key="1">
    <citation type="journal article" date="2021" name="BMC Biol.">
        <title>Horizontally acquired antibacterial genes associated with adaptive radiation of ladybird beetles.</title>
        <authorList>
            <person name="Li H.S."/>
            <person name="Tang X.F."/>
            <person name="Huang Y.H."/>
            <person name="Xu Z.Y."/>
            <person name="Chen M.L."/>
            <person name="Du X.Y."/>
            <person name="Qiu B.Y."/>
            <person name="Chen P.T."/>
            <person name="Zhang W."/>
            <person name="Slipinski A."/>
            <person name="Escalona H.E."/>
            <person name="Waterhouse R.M."/>
            <person name="Zwick A."/>
            <person name="Pang H."/>
        </authorList>
    </citation>
    <scope>NUCLEOTIDE SEQUENCE [LARGE SCALE GENOMIC DNA]</scope>
    <source>
        <strain evidence="2">SYSU2018</strain>
    </source>
</reference>
<protein>
    <submittedName>
        <fullName evidence="2">Uncharacterized protein</fullName>
    </submittedName>
</protein>
<name>A0ABD2N641_9CUCU</name>
<feature type="non-terminal residue" evidence="2">
    <location>
        <position position="145"/>
    </location>
</feature>
<dbReference type="Proteomes" id="UP001516400">
    <property type="component" value="Unassembled WGS sequence"/>
</dbReference>
<sequence length="145" mass="17344">MAQNTLATLEMEIQKRFQLIGKQAVRRFQYEQIRMRPPRGKKNVSKAQGCQKNCHGNKEFKKRRNEKRKEEPVAKRKRRSKTTPPDEKRTELTGKVMKEILCFIVLPFPNNPDDIQAMKKAIWARFYHRISTNEKPQHQYCDKSW</sequence>
<comment type="caution">
    <text evidence="2">The sequence shown here is derived from an EMBL/GenBank/DDBJ whole genome shotgun (WGS) entry which is preliminary data.</text>
</comment>
<proteinExistence type="predicted"/>
<feature type="region of interest" description="Disordered" evidence="1">
    <location>
        <begin position="33"/>
        <end position="91"/>
    </location>
</feature>
<evidence type="ECO:0000256" key="1">
    <source>
        <dbReference type="SAM" id="MobiDB-lite"/>
    </source>
</evidence>
<keyword evidence="3" id="KW-1185">Reference proteome</keyword>
<gene>
    <name evidence="2" type="ORF">HHI36_015572</name>
</gene>
<accession>A0ABD2N641</accession>
<organism evidence="2 3">
    <name type="scientific">Cryptolaemus montrouzieri</name>
    <dbReference type="NCBI Taxonomy" id="559131"/>
    <lineage>
        <taxon>Eukaryota</taxon>
        <taxon>Metazoa</taxon>
        <taxon>Ecdysozoa</taxon>
        <taxon>Arthropoda</taxon>
        <taxon>Hexapoda</taxon>
        <taxon>Insecta</taxon>
        <taxon>Pterygota</taxon>
        <taxon>Neoptera</taxon>
        <taxon>Endopterygota</taxon>
        <taxon>Coleoptera</taxon>
        <taxon>Polyphaga</taxon>
        <taxon>Cucujiformia</taxon>
        <taxon>Coccinelloidea</taxon>
        <taxon>Coccinellidae</taxon>
        <taxon>Scymninae</taxon>
        <taxon>Scymnini</taxon>
        <taxon>Cryptolaemus</taxon>
    </lineage>
</organism>
<dbReference type="EMBL" id="JABFTP020000062">
    <property type="protein sequence ID" value="KAL3274158.1"/>
    <property type="molecule type" value="Genomic_DNA"/>
</dbReference>
<dbReference type="AlphaFoldDB" id="A0ABD2N641"/>
<evidence type="ECO:0000313" key="2">
    <source>
        <dbReference type="EMBL" id="KAL3274158.1"/>
    </source>
</evidence>